<sequence>MWFSGISTGLALSLSARLVNAAPIQQCCNLLSQRYPSDVFARNTSTWTAMNTDFWSATEIRNPSCVFLPDSTEKVAEAVVLFAQNECKFSIKGGGHSAIPQCANIDEGISMPMERIAGTEVNIQDNYIRVGAGERLGNVYKALDPYNKAPIVGRFEKVGLGLAVGAGVSYLSNREGLAVDNVVNYEVVLANGTIVNANSSSHSDLFWALKGGSNNFGVVTHFHLRTVDTEGAIYGGLVSYPESSLDQVSDVIWDYSVHQGIADFDTHALPQYGWNGTTNETSASIPVIYNRAVDQLPPIMQPWTDINHTSSTLKKRQYSDLAVELHHGFANGLVQETRVFTVYADEQLYKDLWWNFRVWLQQFRDVDGFYGLHVNMPITPNQVRQGVLKGTNALGLDADFKNKTLGVIYFGVTFNSMADAERVLPAHDEFVKSQEEFAASRGLLHPYIMLTYSGWNQPAIASYGAENVAKLLDVASRYDPTSVFQRLVPGGQKLPEEDA</sequence>
<evidence type="ECO:0000313" key="2">
    <source>
        <dbReference type="Proteomes" id="UP001165186"/>
    </source>
</evidence>
<organism evidence="1 2">
    <name type="scientific">Neofusicoccum parvum</name>
    <dbReference type="NCBI Taxonomy" id="310453"/>
    <lineage>
        <taxon>Eukaryota</taxon>
        <taxon>Fungi</taxon>
        <taxon>Dikarya</taxon>
        <taxon>Ascomycota</taxon>
        <taxon>Pezizomycotina</taxon>
        <taxon>Dothideomycetes</taxon>
        <taxon>Dothideomycetes incertae sedis</taxon>
        <taxon>Botryosphaeriales</taxon>
        <taxon>Botryosphaeriaceae</taxon>
        <taxon>Neofusicoccum</taxon>
    </lineage>
</organism>
<name>A0ACB5RTS6_9PEZI</name>
<dbReference type="EMBL" id="BSXG01000010">
    <property type="protein sequence ID" value="GME23943.1"/>
    <property type="molecule type" value="Genomic_DNA"/>
</dbReference>
<gene>
    <name evidence="1" type="primary">g6030</name>
    <name evidence="1" type="ORF">NpPPO83_00006030</name>
</gene>
<protein>
    <submittedName>
        <fullName evidence="1">FAD linked oxidase</fullName>
    </submittedName>
</protein>
<comment type="caution">
    <text evidence="1">The sequence shown here is derived from an EMBL/GenBank/DDBJ whole genome shotgun (WGS) entry which is preliminary data.</text>
</comment>
<dbReference type="Proteomes" id="UP001165186">
    <property type="component" value="Unassembled WGS sequence"/>
</dbReference>
<proteinExistence type="predicted"/>
<evidence type="ECO:0000313" key="1">
    <source>
        <dbReference type="EMBL" id="GME23943.1"/>
    </source>
</evidence>
<keyword evidence="2" id="KW-1185">Reference proteome</keyword>
<reference evidence="1" key="1">
    <citation type="submission" date="2024-09" db="EMBL/GenBank/DDBJ databases">
        <title>Draft Genome Sequences of Neofusicoccum parvum.</title>
        <authorList>
            <person name="Ashida A."/>
            <person name="Camagna M."/>
            <person name="Tanaka A."/>
            <person name="Takemoto D."/>
        </authorList>
    </citation>
    <scope>NUCLEOTIDE SEQUENCE</scope>
    <source>
        <strain evidence="1">PPO83</strain>
    </source>
</reference>
<accession>A0ACB5RTS6</accession>